<name>A0A6G8PYM3_9ACTN</name>
<proteinExistence type="predicted"/>
<evidence type="ECO:0000259" key="1">
    <source>
        <dbReference type="Pfam" id="PF12680"/>
    </source>
</evidence>
<dbReference type="Gene3D" id="3.10.450.50">
    <property type="match status" value="1"/>
</dbReference>
<dbReference type="SUPFAM" id="SSF54427">
    <property type="entry name" value="NTF2-like"/>
    <property type="match status" value="1"/>
</dbReference>
<dbReference type="EMBL" id="CP045121">
    <property type="protein sequence ID" value="QIN79311.1"/>
    <property type="molecule type" value="Genomic_DNA"/>
</dbReference>
<dbReference type="PANTHER" id="PTHR38436">
    <property type="entry name" value="POLYKETIDE CYCLASE SNOAL-LIKE DOMAIN"/>
    <property type="match status" value="1"/>
</dbReference>
<accession>A0A6G8PYM3</accession>
<sequence>MSARDNEAIVREAHEAFNARDLDRAVAYAAEDLEWTVVASGETFHGPEGYRRYMQNWIDAFSDAGTEITAVHAGDGFAVVEFTGRGTHDGTLKSPAGDVPATGRVSENAFCEVVQIEDGKISRARTYLDLATMMAQLGLMPAPEGAAG</sequence>
<dbReference type="Pfam" id="PF12680">
    <property type="entry name" value="SnoaL_2"/>
    <property type="match status" value="1"/>
</dbReference>
<dbReference type="SMR" id="A0A6G8PYM3"/>
<keyword evidence="3" id="KW-1185">Reference proteome</keyword>
<dbReference type="RefSeq" id="WP_166396974.1">
    <property type="nucleotide sequence ID" value="NZ_CP045121.1"/>
</dbReference>
<dbReference type="Proteomes" id="UP000502706">
    <property type="component" value="Chromosome"/>
</dbReference>
<dbReference type="InterPro" id="IPR032710">
    <property type="entry name" value="NTF2-like_dom_sf"/>
</dbReference>
<evidence type="ECO:0000313" key="3">
    <source>
        <dbReference type="Proteomes" id="UP000502706"/>
    </source>
</evidence>
<dbReference type="GO" id="GO:0030638">
    <property type="term" value="P:polyketide metabolic process"/>
    <property type="evidence" value="ECO:0007669"/>
    <property type="project" value="InterPro"/>
</dbReference>
<dbReference type="PANTHER" id="PTHR38436:SF1">
    <property type="entry name" value="ESTER CYCLASE"/>
    <property type="match status" value="1"/>
</dbReference>
<feature type="domain" description="SnoaL-like" evidence="1">
    <location>
        <begin position="10"/>
        <end position="123"/>
    </location>
</feature>
<organism evidence="2 3">
    <name type="scientific">Rubrobacter marinus</name>
    <dbReference type="NCBI Taxonomy" id="2653852"/>
    <lineage>
        <taxon>Bacteria</taxon>
        <taxon>Bacillati</taxon>
        <taxon>Actinomycetota</taxon>
        <taxon>Rubrobacteria</taxon>
        <taxon>Rubrobacterales</taxon>
        <taxon>Rubrobacteraceae</taxon>
        <taxon>Rubrobacter</taxon>
    </lineage>
</organism>
<dbReference type="KEGG" id="rmar:GBA65_13215"/>
<evidence type="ECO:0000313" key="2">
    <source>
        <dbReference type="EMBL" id="QIN79311.1"/>
    </source>
</evidence>
<dbReference type="InterPro" id="IPR037401">
    <property type="entry name" value="SnoaL-like"/>
</dbReference>
<protein>
    <submittedName>
        <fullName evidence="2">DUF4440 domain-containing protein</fullName>
    </submittedName>
</protein>
<gene>
    <name evidence="2" type="ORF">GBA65_13215</name>
</gene>
<dbReference type="InterPro" id="IPR009959">
    <property type="entry name" value="Cyclase_SnoaL-like"/>
</dbReference>
<reference evidence="2 3" key="1">
    <citation type="submission" date="2019-10" db="EMBL/GenBank/DDBJ databases">
        <title>Rubrobacter sp nov SCSIO 52915 isolated from a deep-sea sediment in the South China Sea.</title>
        <authorList>
            <person name="Chen R.W."/>
        </authorList>
    </citation>
    <scope>NUCLEOTIDE SEQUENCE [LARGE SCALE GENOMIC DNA]</scope>
    <source>
        <strain evidence="2 3">SCSIO 52915</strain>
    </source>
</reference>
<dbReference type="AlphaFoldDB" id="A0A6G8PYM3"/>